<gene>
    <name evidence="2" type="ORF">SDC9_92874</name>
</gene>
<dbReference type="InterPro" id="IPR021345">
    <property type="entry name" value="DUF2961"/>
</dbReference>
<dbReference type="Gene3D" id="2.60.120.1390">
    <property type="match status" value="1"/>
</dbReference>
<dbReference type="EMBL" id="VSSQ01011173">
    <property type="protein sequence ID" value="MPM46176.1"/>
    <property type="molecule type" value="Genomic_DNA"/>
</dbReference>
<feature type="region of interest" description="Disordered" evidence="1">
    <location>
        <begin position="17"/>
        <end position="46"/>
    </location>
</feature>
<dbReference type="Pfam" id="PF11175">
    <property type="entry name" value="DUF2961"/>
    <property type="match status" value="1"/>
</dbReference>
<reference evidence="2" key="1">
    <citation type="submission" date="2019-08" db="EMBL/GenBank/DDBJ databases">
        <authorList>
            <person name="Kucharzyk K."/>
            <person name="Murdoch R.W."/>
            <person name="Higgins S."/>
            <person name="Loffler F."/>
        </authorList>
    </citation>
    <scope>NUCLEOTIDE SEQUENCE</scope>
</reference>
<sequence length="362" mass="41073">MLDKLFEIKNVQSRSISAENPQGLPGSGGKEASNLGVGRKGRPQITLPHGQSTTIAEIEGPGVIRHFWFTVGLHTQHQDFVLRNLVMRMYWDNEDAPSVEVPLGDFFCCGFGAASEVNSIPITVAPQGGYNSYWEMPFKKFARITITNDHIDDVKGFYYTINYSLGDELPQNCGYFHAQWRRSNVVKPGHDHVILDGVKGRGLYVGTYLALAALGRYWWGEGELKFFLDGDTSWPTLCGTGIEDYFGGAWCYWKMDDNDVTDFSIGNYSTPFLGYHFHSNVANRKIANYAQEGVPCHGLYRWHLQDPIRFNESLKVTVQDIGHDDHALFERSDDISSVAYWYQVEPHQLFPMLPTSLERRPR</sequence>
<name>A0A644ZZU3_9ZZZZ</name>
<accession>A0A644ZZU3</accession>
<proteinExistence type="predicted"/>
<comment type="caution">
    <text evidence="2">The sequence shown here is derived from an EMBL/GenBank/DDBJ whole genome shotgun (WGS) entry which is preliminary data.</text>
</comment>
<evidence type="ECO:0000256" key="1">
    <source>
        <dbReference type="SAM" id="MobiDB-lite"/>
    </source>
</evidence>
<evidence type="ECO:0000313" key="2">
    <source>
        <dbReference type="EMBL" id="MPM46176.1"/>
    </source>
</evidence>
<organism evidence="2">
    <name type="scientific">bioreactor metagenome</name>
    <dbReference type="NCBI Taxonomy" id="1076179"/>
    <lineage>
        <taxon>unclassified sequences</taxon>
        <taxon>metagenomes</taxon>
        <taxon>ecological metagenomes</taxon>
    </lineage>
</organism>
<evidence type="ECO:0008006" key="3">
    <source>
        <dbReference type="Google" id="ProtNLM"/>
    </source>
</evidence>
<protein>
    <recommendedName>
        <fullName evidence="3">DUF2961 domain-containing protein</fullName>
    </recommendedName>
</protein>
<dbReference type="AlphaFoldDB" id="A0A644ZZU3"/>